<organism evidence="1 2">
    <name type="scientific">Mytilus galloprovincialis</name>
    <name type="common">Mediterranean mussel</name>
    <dbReference type="NCBI Taxonomy" id="29158"/>
    <lineage>
        <taxon>Eukaryota</taxon>
        <taxon>Metazoa</taxon>
        <taxon>Spiralia</taxon>
        <taxon>Lophotrochozoa</taxon>
        <taxon>Mollusca</taxon>
        <taxon>Bivalvia</taxon>
        <taxon>Autobranchia</taxon>
        <taxon>Pteriomorphia</taxon>
        <taxon>Mytilida</taxon>
        <taxon>Mytiloidea</taxon>
        <taxon>Mytilidae</taxon>
        <taxon>Mytilinae</taxon>
        <taxon>Mytilus</taxon>
    </lineage>
</organism>
<keyword evidence="2" id="KW-1185">Reference proteome</keyword>
<gene>
    <name evidence="1" type="ORF">MGAL_10B058598</name>
</gene>
<evidence type="ECO:0000313" key="1">
    <source>
        <dbReference type="EMBL" id="VDI62995.1"/>
    </source>
</evidence>
<sequence length="287" mass="32869">MRKRQQLFLTHDMIQNEIMLKLSSGYTEISAGSLAEGLDIRGSDIDIMYVINDVDVIRDVKNIKHQTQRTTLVMETDNEYPGFTRLRLLAGGERESYFTPPDCFEVTRKGLYVSVNKFIILARLSDISQCLKLLNTTEDLIQSKSSSFIVDVCKYHHTEISQYAAQLLPTPLVTTERYNIHKHCHKHLQDGIKADAVSGWLLYASFYYVTGQFSVTLRLTDYVLSRCSPDMILLVGQHSQDRHVNYYRNHIHSTMTLRDKMKMAVVNNVRYVQHSSLIPSGTTARGV</sequence>
<dbReference type="EMBL" id="UYJE01008327">
    <property type="protein sequence ID" value="VDI62995.1"/>
    <property type="molecule type" value="Genomic_DNA"/>
</dbReference>
<accession>A0A8B6GF93</accession>
<comment type="caution">
    <text evidence="1">The sequence shown here is derived from an EMBL/GenBank/DDBJ whole genome shotgun (WGS) entry which is preliminary data.</text>
</comment>
<dbReference type="OrthoDB" id="5950246at2759"/>
<protein>
    <submittedName>
        <fullName evidence="1">Uncharacterized protein</fullName>
    </submittedName>
</protein>
<reference evidence="1" key="1">
    <citation type="submission" date="2018-11" db="EMBL/GenBank/DDBJ databases">
        <authorList>
            <person name="Alioto T."/>
            <person name="Alioto T."/>
        </authorList>
    </citation>
    <scope>NUCLEOTIDE SEQUENCE</scope>
</reference>
<proteinExistence type="predicted"/>
<dbReference type="AlphaFoldDB" id="A0A8B6GF93"/>
<evidence type="ECO:0000313" key="2">
    <source>
        <dbReference type="Proteomes" id="UP000596742"/>
    </source>
</evidence>
<name>A0A8B6GF93_MYTGA</name>
<dbReference type="Proteomes" id="UP000596742">
    <property type="component" value="Unassembled WGS sequence"/>
</dbReference>